<organism evidence="2 3">
    <name type="scientific">Alistipes onderdonkii</name>
    <dbReference type="NCBI Taxonomy" id="328813"/>
    <lineage>
        <taxon>Bacteria</taxon>
        <taxon>Pseudomonadati</taxon>
        <taxon>Bacteroidota</taxon>
        <taxon>Bacteroidia</taxon>
        <taxon>Bacteroidales</taxon>
        <taxon>Rikenellaceae</taxon>
        <taxon>Alistipes</taxon>
    </lineage>
</organism>
<dbReference type="Proteomes" id="UP001205035">
    <property type="component" value="Unassembled WGS sequence"/>
</dbReference>
<feature type="chain" id="PRO_5042606145" evidence="1">
    <location>
        <begin position="21"/>
        <end position="478"/>
    </location>
</feature>
<dbReference type="SUPFAM" id="SSF48452">
    <property type="entry name" value="TPR-like"/>
    <property type="match status" value="1"/>
</dbReference>
<proteinExistence type="predicted"/>
<dbReference type="RefSeq" id="WP_022331770.1">
    <property type="nucleotide sequence ID" value="NZ_JANGBQ010000003.1"/>
</dbReference>
<evidence type="ECO:0000256" key="1">
    <source>
        <dbReference type="SAM" id="SignalP"/>
    </source>
</evidence>
<dbReference type="InterPro" id="IPR011990">
    <property type="entry name" value="TPR-like_helical_dom_sf"/>
</dbReference>
<feature type="signal peptide" evidence="1">
    <location>
        <begin position="1"/>
        <end position="20"/>
    </location>
</feature>
<comment type="caution">
    <text evidence="2">The sequence shown here is derived from an EMBL/GenBank/DDBJ whole genome shotgun (WGS) entry which is preliminary data.</text>
</comment>
<keyword evidence="1" id="KW-0732">Signal</keyword>
<accession>A0AAJ1CCC2</accession>
<evidence type="ECO:0000313" key="3">
    <source>
        <dbReference type="Proteomes" id="UP001205035"/>
    </source>
</evidence>
<dbReference type="AlphaFoldDB" id="A0AAJ1CCC2"/>
<evidence type="ECO:0000313" key="2">
    <source>
        <dbReference type="EMBL" id="MCQ5081944.1"/>
    </source>
</evidence>
<reference evidence="2" key="1">
    <citation type="submission" date="2022-06" db="EMBL/GenBank/DDBJ databases">
        <title>Isolation of gut microbiota from human fecal samples.</title>
        <authorList>
            <person name="Pamer E.G."/>
            <person name="Barat B."/>
            <person name="Waligurski E."/>
            <person name="Medina S."/>
            <person name="Paddock L."/>
            <person name="Mostad J."/>
        </authorList>
    </citation>
    <scope>NUCLEOTIDE SEQUENCE</scope>
    <source>
        <strain evidence="2">DFI.6.22</strain>
    </source>
</reference>
<name>A0AAJ1CCC2_9BACT</name>
<sequence length="478" mass="54524">MKKRLYILSALLGMVTAAEAQTAIDMRKQDIVDGVSIENLRMERNGAYIAIDMLWDLSGLDVDNNRAVLLTPWLVNGSDSLSLQSIGVYGRRRYYFYVRKGESMLSGRDEKSYKAAEKPDDIEYHCMVPYAEWMNGSVLSLHRSDYGCCNTLLAKQTGMLGRHSEAFFPELVYVRPQGLVEKRDSLEGSAFIDFPVDQTAIFPGYRHNTAELGKIQSSIDSVQNDMDITITSVWLKGYASPESPYAHNKELAIGRTAALKKHIQQLYQFEGDMITTGYEAEDWAGLRRYVERSNLEHRTRIIALIDANLEPDAKEWKIKSTYPEEYRFLLQNCYPALRRTDYRIAYTIRSYSDVEEIKRIMHERPQKLSLNEFYLVAREYEPGTDEFTEVFETAVRMFPDDTVANLNAANAAMRRGDLTGAKRYLAKADDSPEAVYARGALAILQKDYDSARRYLSEAKTLGSEQAGITLEQLEKGRH</sequence>
<dbReference type="EMBL" id="JANGBQ010000003">
    <property type="protein sequence ID" value="MCQ5081944.1"/>
    <property type="molecule type" value="Genomic_DNA"/>
</dbReference>
<dbReference type="Gene3D" id="1.25.40.10">
    <property type="entry name" value="Tetratricopeptide repeat domain"/>
    <property type="match status" value="1"/>
</dbReference>
<protein>
    <submittedName>
        <fullName evidence="2">DUF3868 domain-containing protein</fullName>
    </submittedName>
</protein>
<gene>
    <name evidence="2" type="ORF">NE651_03455</name>
</gene>